<keyword evidence="10" id="KW-1185">Reference proteome</keyword>
<feature type="transmembrane region" description="Helical" evidence="7">
    <location>
        <begin position="398"/>
        <end position="420"/>
    </location>
</feature>
<gene>
    <name evidence="9" type="primary">mdtD</name>
    <name evidence="9" type="ORF">NB640_10615</name>
</gene>
<feature type="transmembrane region" description="Helical" evidence="7">
    <location>
        <begin position="271"/>
        <end position="289"/>
    </location>
</feature>
<keyword evidence="4 7" id="KW-0812">Transmembrane</keyword>
<dbReference type="CDD" id="cd17503">
    <property type="entry name" value="MFS_LmrB_MDR_like"/>
    <property type="match status" value="1"/>
</dbReference>
<feature type="transmembrane region" description="Helical" evidence="7">
    <location>
        <begin position="201"/>
        <end position="223"/>
    </location>
</feature>
<dbReference type="EMBL" id="CP098242">
    <property type="protein sequence ID" value="WAW09669.1"/>
    <property type="molecule type" value="Genomic_DNA"/>
</dbReference>
<feature type="transmembrane region" description="Helical" evidence="7">
    <location>
        <begin position="139"/>
        <end position="161"/>
    </location>
</feature>
<feature type="transmembrane region" description="Helical" evidence="7">
    <location>
        <begin position="440"/>
        <end position="460"/>
    </location>
</feature>
<accession>A0A9E9LYA8</accession>
<dbReference type="PROSITE" id="PS50850">
    <property type="entry name" value="MFS"/>
    <property type="match status" value="1"/>
</dbReference>
<evidence type="ECO:0000313" key="10">
    <source>
        <dbReference type="Proteomes" id="UP001156215"/>
    </source>
</evidence>
<dbReference type="NCBIfam" id="NF007799">
    <property type="entry name" value="PRK10504.1"/>
    <property type="match status" value="1"/>
</dbReference>
<comment type="subcellular location">
    <subcellularLocation>
        <location evidence="1">Cell membrane</location>
        <topology evidence="1">Multi-pass membrane protein</topology>
    </subcellularLocation>
</comment>
<dbReference type="NCBIfam" id="TIGR00711">
    <property type="entry name" value="efflux_EmrB"/>
    <property type="match status" value="1"/>
</dbReference>
<dbReference type="PANTHER" id="PTHR42718:SF46">
    <property type="entry name" value="BLR6921 PROTEIN"/>
    <property type="match status" value="1"/>
</dbReference>
<feature type="transmembrane region" description="Helical" evidence="7">
    <location>
        <begin position="334"/>
        <end position="353"/>
    </location>
</feature>
<dbReference type="PANTHER" id="PTHR42718">
    <property type="entry name" value="MAJOR FACILITATOR SUPERFAMILY MULTIDRUG TRANSPORTER MFSC"/>
    <property type="match status" value="1"/>
</dbReference>
<keyword evidence="6 7" id="KW-0472">Membrane</keyword>
<feature type="transmembrane region" description="Helical" evidence="7">
    <location>
        <begin position="80"/>
        <end position="100"/>
    </location>
</feature>
<dbReference type="SUPFAM" id="SSF103473">
    <property type="entry name" value="MFS general substrate transporter"/>
    <property type="match status" value="1"/>
</dbReference>
<reference evidence="9" key="1">
    <citation type="journal article" date="2022" name="Front. Microbiol.">
        <title>New perspectives on an old grouping: The genomic and phenotypic variability of Oxalobacter formigenes and the implications for calcium oxalate stone prevention.</title>
        <authorList>
            <person name="Chmiel J.A."/>
            <person name="Carr C."/>
            <person name="Stuivenberg G.A."/>
            <person name="Venema R."/>
            <person name="Chanyi R.M."/>
            <person name="Al K.F."/>
            <person name="Giguere D."/>
            <person name="Say H."/>
            <person name="Akouris P.P."/>
            <person name="Dominguez Romero S.A."/>
            <person name="Kwong A."/>
            <person name="Tai V."/>
            <person name="Koval S.F."/>
            <person name="Razvi H."/>
            <person name="Bjazevic J."/>
            <person name="Burton J.P."/>
        </authorList>
    </citation>
    <scope>NUCLEOTIDE SEQUENCE</scope>
    <source>
        <strain evidence="9">WoOx3</strain>
    </source>
</reference>
<evidence type="ECO:0000256" key="4">
    <source>
        <dbReference type="ARBA" id="ARBA00022692"/>
    </source>
</evidence>
<proteinExistence type="predicted"/>
<feature type="domain" description="Major facilitator superfamily (MFS) profile" evidence="8">
    <location>
        <begin position="15"/>
        <end position="464"/>
    </location>
</feature>
<dbReference type="InterPro" id="IPR036259">
    <property type="entry name" value="MFS_trans_sf"/>
</dbReference>
<dbReference type="GO" id="GO:0005886">
    <property type="term" value="C:plasma membrane"/>
    <property type="evidence" value="ECO:0007669"/>
    <property type="project" value="UniProtKB-SubCell"/>
</dbReference>
<dbReference type="Pfam" id="PF07690">
    <property type="entry name" value="MFS_1"/>
    <property type="match status" value="1"/>
</dbReference>
<evidence type="ECO:0000256" key="5">
    <source>
        <dbReference type="ARBA" id="ARBA00022989"/>
    </source>
</evidence>
<dbReference type="InterPro" id="IPR011701">
    <property type="entry name" value="MFS"/>
</dbReference>
<feature type="transmembrane region" description="Helical" evidence="7">
    <location>
        <begin position="167"/>
        <end position="189"/>
    </location>
</feature>
<dbReference type="RefSeq" id="WP_269308673.1">
    <property type="nucleotide sequence ID" value="NZ_CP098242.1"/>
</dbReference>
<dbReference type="InterPro" id="IPR004638">
    <property type="entry name" value="EmrB-like"/>
</dbReference>
<dbReference type="Gene3D" id="1.20.1720.10">
    <property type="entry name" value="Multidrug resistance protein D"/>
    <property type="match status" value="1"/>
</dbReference>
<sequence length="481" mass="52022">MPDTIQIDARTARILPWVVAIAFFMQTLDGTILNTALPSMAASLSTHPLQMQGVVIAYMLTVALLIPVSGWLADRFGIRQVFLAAIFVFTLGSLACAMSPTLDLLIASRVLQGIGGAILVPVGRLSILRAYPRDQLVRILSFITIPGLLGPLVGPTLGGFLVNYASWHWIFLINLPVGILGVICALRYMPNIPRAGALNPFDKFGFLFFSTFMLTLTIALEGIGEHSTAYTKLVLLLVTGFVSLAVYCFYARRSENPLFSPDLFRVRNFSVGIAGNLFARLGTGAMPFLTPLLLQVSLGFTPLKAGMTMIPMTLGAMIAKSVVTPLVNHLGYRLLLSINTVFLGIMIAGFSLISKEMPYPVILLIFTVFGMINSMQFSAMNTITLLDLSDEQASSGNSLLSVIMQLSMSMGVAIAAAILGEFSGIRSFSATGDLASAFRSTYLCLGFMAILSALIFYHVTPSAGKKGTKKNVYQQEKKMEH</sequence>
<evidence type="ECO:0000256" key="2">
    <source>
        <dbReference type="ARBA" id="ARBA00022448"/>
    </source>
</evidence>
<feature type="transmembrane region" description="Helical" evidence="7">
    <location>
        <begin position="309"/>
        <end position="327"/>
    </location>
</feature>
<organism evidence="9 10">
    <name type="scientific">Oxalobacter vibrioformis</name>
    <dbReference type="NCBI Taxonomy" id="933080"/>
    <lineage>
        <taxon>Bacteria</taxon>
        <taxon>Pseudomonadati</taxon>
        <taxon>Pseudomonadota</taxon>
        <taxon>Betaproteobacteria</taxon>
        <taxon>Burkholderiales</taxon>
        <taxon>Oxalobacteraceae</taxon>
        <taxon>Oxalobacter</taxon>
    </lineage>
</organism>
<keyword evidence="2" id="KW-0813">Transport</keyword>
<feature type="transmembrane region" description="Helical" evidence="7">
    <location>
        <begin position="106"/>
        <end position="127"/>
    </location>
</feature>
<dbReference type="KEGG" id="ovb:NB640_10615"/>
<evidence type="ECO:0000313" key="9">
    <source>
        <dbReference type="EMBL" id="WAW09669.1"/>
    </source>
</evidence>
<feature type="transmembrane region" description="Helical" evidence="7">
    <location>
        <begin position="229"/>
        <end position="250"/>
    </location>
</feature>
<evidence type="ECO:0000256" key="1">
    <source>
        <dbReference type="ARBA" id="ARBA00004651"/>
    </source>
</evidence>
<feature type="transmembrane region" description="Helical" evidence="7">
    <location>
        <begin position="12"/>
        <end position="33"/>
    </location>
</feature>
<dbReference type="AlphaFoldDB" id="A0A9E9LYA8"/>
<dbReference type="Gene3D" id="1.20.1250.20">
    <property type="entry name" value="MFS general substrate transporter like domains"/>
    <property type="match status" value="1"/>
</dbReference>
<dbReference type="PRINTS" id="PR01036">
    <property type="entry name" value="TCRTETB"/>
</dbReference>
<dbReference type="InterPro" id="IPR020846">
    <property type="entry name" value="MFS_dom"/>
</dbReference>
<evidence type="ECO:0000259" key="8">
    <source>
        <dbReference type="PROSITE" id="PS50850"/>
    </source>
</evidence>
<feature type="transmembrane region" description="Helical" evidence="7">
    <location>
        <begin position="53"/>
        <end position="73"/>
    </location>
</feature>
<feature type="transmembrane region" description="Helical" evidence="7">
    <location>
        <begin position="359"/>
        <end position="386"/>
    </location>
</feature>
<evidence type="ECO:0000256" key="6">
    <source>
        <dbReference type="ARBA" id="ARBA00023136"/>
    </source>
</evidence>
<keyword evidence="5 7" id="KW-1133">Transmembrane helix</keyword>
<evidence type="ECO:0000256" key="7">
    <source>
        <dbReference type="SAM" id="Phobius"/>
    </source>
</evidence>
<evidence type="ECO:0000256" key="3">
    <source>
        <dbReference type="ARBA" id="ARBA00022475"/>
    </source>
</evidence>
<protein>
    <submittedName>
        <fullName evidence="9">Multidrug transporter subunit MdtD</fullName>
    </submittedName>
</protein>
<dbReference type="Proteomes" id="UP001156215">
    <property type="component" value="Chromosome"/>
</dbReference>
<keyword evidence="3" id="KW-1003">Cell membrane</keyword>
<dbReference type="GO" id="GO:0022857">
    <property type="term" value="F:transmembrane transporter activity"/>
    <property type="evidence" value="ECO:0007669"/>
    <property type="project" value="InterPro"/>
</dbReference>
<name>A0A9E9LYA8_9BURK</name>